<dbReference type="GeneID" id="20667050"/>
<accession>W4JP78</accession>
<dbReference type="eggNOG" id="ENOG502SWNN">
    <property type="taxonomic scope" value="Eukaryota"/>
</dbReference>
<evidence type="ECO:0000313" key="4">
    <source>
        <dbReference type="Proteomes" id="UP000030671"/>
    </source>
</evidence>
<dbReference type="OrthoDB" id="3270241at2759"/>
<dbReference type="Proteomes" id="UP000030671">
    <property type="component" value="Unassembled WGS sequence"/>
</dbReference>
<evidence type="ECO:0000313" key="3">
    <source>
        <dbReference type="EMBL" id="ETW74696.1"/>
    </source>
</evidence>
<dbReference type="PROSITE" id="PS00028">
    <property type="entry name" value="ZINC_FINGER_C2H2_1"/>
    <property type="match status" value="1"/>
</dbReference>
<dbReference type="EMBL" id="KI925467">
    <property type="protein sequence ID" value="ETW74696.1"/>
    <property type="molecule type" value="Genomic_DNA"/>
</dbReference>
<keyword evidence="4" id="KW-1185">Reference proteome</keyword>
<dbReference type="RefSeq" id="XP_009553187.1">
    <property type="nucleotide sequence ID" value="XM_009554892.1"/>
</dbReference>
<sequence length="148" mass="16142">MSPSFFCRWDWCRCTFPTYKGLADHVVGEHIEQAQPVPRQDIELLCRVESANGAIDSISTDIFTQSDAHLTLSSRSQNGLFPSEGAADPHPRSLRLPSRHDATMKASAPSLVSNPSPPTPPRIATPVQHASSYSPYPVTPQRSGFSAL</sequence>
<organism evidence="3 4">
    <name type="scientific">Heterobasidion irregulare (strain TC 32-1)</name>
    <dbReference type="NCBI Taxonomy" id="747525"/>
    <lineage>
        <taxon>Eukaryota</taxon>
        <taxon>Fungi</taxon>
        <taxon>Dikarya</taxon>
        <taxon>Basidiomycota</taxon>
        <taxon>Agaricomycotina</taxon>
        <taxon>Agaricomycetes</taxon>
        <taxon>Russulales</taxon>
        <taxon>Bondarzewiaceae</taxon>
        <taxon>Heterobasidion</taxon>
        <taxon>Heterobasidion annosum species complex</taxon>
    </lineage>
</organism>
<feature type="non-terminal residue" evidence="3">
    <location>
        <position position="148"/>
    </location>
</feature>
<name>W4JP78_HETIT</name>
<dbReference type="InterPro" id="IPR036236">
    <property type="entry name" value="Znf_C2H2_sf"/>
</dbReference>
<dbReference type="InParanoid" id="W4JP78"/>
<protein>
    <recommendedName>
        <fullName evidence="2">C2H2-type domain-containing protein</fullName>
    </recommendedName>
</protein>
<evidence type="ECO:0000256" key="1">
    <source>
        <dbReference type="SAM" id="MobiDB-lite"/>
    </source>
</evidence>
<gene>
    <name evidence="3" type="ORF">HETIRDRAFT_144787</name>
</gene>
<dbReference type="HOGENOM" id="CLU_1763172_0_0_1"/>
<reference evidence="3 4" key="1">
    <citation type="journal article" date="2012" name="New Phytol.">
        <title>Insight into trade-off between wood decay and parasitism from the genome of a fungal forest pathogen.</title>
        <authorList>
            <person name="Olson A."/>
            <person name="Aerts A."/>
            <person name="Asiegbu F."/>
            <person name="Belbahri L."/>
            <person name="Bouzid O."/>
            <person name="Broberg A."/>
            <person name="Canback B."/>
            <person name="Coutinho P.M."/>
            <person name="Cullen D."/>
            <person name="Dalman K."/>
            <person name="Deflorio G."/>
            <person name="van Diepen L.T."/>
            <person name="Dunand C."/>
            <person name="Duplessis S."/>
            <person name="Durling M."/>
            <person name="Gonthier P."/>
            <person name="Grimwood J."/>
            <person name="Fossdal C.G."/>
            <person name="Hansson D."/>
            <person name="Henrissat B."/>
            <person name="Hietala A."/>
            <person name="Himmelstrand K."/>
            <person name="Hoffmeister D."/>
            <person name="Hogberg N."/>
            <person name="James T.Y."/>
            <person name="Karlsson M."/>
            <person name="Kohler A."/>
            <person name="Kues U."/>
            <person name="Lee Y.H."/>
            <person name="Lin Y.C."/>
            <person name="Lind M."/>
            <person name="Lindquist E."/>
            <person name="Lombard V."/>
            <person name="Lucas S."/>
            <person name="Lunden K."/>
            <person name="Morin E."/>
            <person name="Murat C."/>
            <person name="Park J."/>
            <person name="Raffaello T."/>
            <person name="Rouze P."/>
            <person name="Salamov A."/>
            <person name="Schmutz J."/>
            <person name="Solheim H."/>
            <person name="Stahlberg J."/>
            <person name="Velez H."/>
            <person name="de Vries R.P."/>
            <person name="Wiebenga A."/>
            <person name="Woodward S."/>
            <person name="Yakovlev I."/>
            <person name="Garbelotto M."/>
            <person name="Martin F."/>
            <person name="Grigoriev I.V."/>
            <person name="Stenlid J."/>
        </authorList>
    </citation>
    <scope>NUCLEOTIDE SEQUENCE [LARGE SCALE GENOMIC DNA]</scope>
    <source>
        <strain evidence="3 4">TC 32-1</strain>
    </source>
</reference>
<dbReference type="AlphaFoldDB" id="W4JP78"/>
<feature type="region of interest" description="Disordered" evidence="1">
    <location>
        <begin position="74"/>
        <end position="148"/>
    </location>
</feature>
<feature type="compositionally biased region" description="Polar residues" evidence="1">
    <location>
        <begin position="128"/>
        <end position="148"/>
    </location>
</feature>
<dbReference type="KEGG" id="hir:HETIRDRAFT_144787"/>
<dbReference type="InterPro" id="IPR013087">
    <property type="entry name" value="Znf_C2H2_type"/>
</dbReference>
<proteinExistence type="predicted"/>
<evidence type="ECO:0000259" key="2">
    <source>
        <dbReference type="PROSITE" id="PS00028"/>
    </source>
</evidence>
<dbReference type="SUPFAM" id="SSF57667">
    <property type="entry name" value="beta-beta-alpha zinc fingers"/>
    <property type="match status" value="1"/>
</dbReference>
<feature type="domain" description="C2H2-type" evidence="2">
    <location>
        <begin position="7"/>
        <end position="30"/>
    </location>
</feature>